<dbReference type="InterPro" id="IPR027370">
    <property type="entry name" value="Znf-RING_euk"/>
</dbReference>
<evidence type="ECO:0000313" key="9">
    <source>
        <dbReference type="RefSeq" id="XP_030641377.1"/>
    </source>
</evidence>
<evidence type="ECO:0000259" key="6">
    <source>
        <dbReference type="PROSITE" id="PS50089"/>
    </source>
</evidence>
<dbReference type="RefSeq" id="XP_030641377.1">
    <property type="nucleotide sequence ID" value="XM_030785517.1"/>
</dbReference>
<dbReference type="Proteomes" id="UP000504632">
    <property type="component" value="Chromosome 9"/>
</dbReference>
<dbReference type="InterPro" id="IPR013083">
    <property type="entry name" value="Znf_RING/FYVE/PHD"/>
</dbReference>
<dbReference type="Gene3D" id="3.30.40.10">
    <property type="entry name" value="Zinc/RING finger domain, C3HC4 (zinc finger)"/>
    <property type="match status" value="1"/>
</dbReference>
<dbReference type="Gene3D" id="3.30.160.60">
    <property type="entry name" value="Classic Zinc Finger"/>
    <property type="match status" value="1"/>
</dbReference>
<feature type="domain" description="B box-type" evidence="7">
    <location>
        <begin position="83"/>
        <end position="124"/>
    </location>
</feature>
<dbReference type="InterPro" id="IPR017907">
    <property type="entry name" value="Znf_RING_CS"/>
</dbReference>
<dbReference type="SMART" id="SM00184">
    <property type="entry name" value="RING"/>
    <property type="match status" value="1"/>
</dbReference>
<organism evidence="8 9">
    <name type="scientific">Chanos chanos</name>
    <name type="common">Milkfish</name>
    <name type="synonym">Mugil chanos</name>
    <dbReference type="NCBI Taxonomy" id="29144"/>
    <lineage>
        <taxon>Eukaryota</taxon>
        <taxon>Metazoa</taxon>
        <taxon>Chordata</taxon>
        <taxon>Craniata</taxon>
        <taxon>Vertebrata</taxon>
        <taxon>Euteleostomi</taxon>
        <taxon>Actinopterygii</taxon>
        <taxon>Neopterygii</taxon>
        <taxon>Teleostei</taxon>
        <taxon>Ostariophysi</taxon>
        <taxon>Gonorynchiformes</taxon>
        <taxon>Chanidae</taxon>
        <taxon>Chanos</taxon>
    </lineage>
</organism>
<dbReference type="GO" id="GO:0008270">
    <property type="term" value="F:zinc ion binding"/>
    <property type="evidence" value="ECO:0007669"/>
    <property type="project" value="UniProtKB-KW"/>
</dbReference>
<proteinExistence type="predicted"/>
<evidence type="ECO:0000256" key="1">
    <source>
        <dbReference type="ARBA" id="ARBA00022723"/>
    </source>
</evidence>
<dbReference type="PROSITE" id="PS50089">
    <property type="entry name" value="ZF_RING_2"/>
    <property type="match status" value="1"/>
</dbReference>
<dbReference type="SMART" id="SM00336">
    <property type="entry name" value="BBOX"/>
    <property type="match status" value="1"/>
</dbReference>
<dbReference type="InterPro" id="IPR001841">
    <property type="entry name" value="Znf_RING"/>
</dbReference>
<evidence type="ECO:0000313" key="8">
    <source>
        <dbReference type="Proteomes" id="UP000504632"/>
    </source>
</evidence>
<keyword evidence="1" id="KW-0479">Metal-binding</keyword>
<sequence length="291" mass="33232">MASALSLQIQCPVCLCDFTDPVSLPCEHSYCRQCITSVLHNSVGQSKCPECRLRFSQKDIKTNRPLRNMVDVTREHLQNLSSQKDMLCPEHEDKLKLFCETDCVLVCLICKEGDKHRGHSCKPLKGVAGTCKEKLRGALNFLSNENKQLSDMILKQNAEIMKTKHKSQQLSAQISAQFEEMHQFLRKKEEEVKKQLEEEERNSLETMQRKMDTIEGLLKEGKEQEESFRSALKIPQDDKFLQFPQNIPKGIFSTKTQKLFQELKNSLAMQDGNNTAPEGVPVCFPTAPQEL</sequence>
<keyword evidence="3" id="KW-0862">Zinc</keyword>
<dbReference type="PROSITE" id="PS50119">
    <property type="entry name" value="ZF_BBOX"/>
    <property type="match status" value="1"/>
</dbReference>
<dbReference type="SUPFAM" id="SSF57845">
    <property type="entry name" value="B-box zinc-binding domain"/>
    <property type="match status" value="1"/>
</dbReference>
<dbReference type="OrthoDB" id="654191at2759"/>
<dbReference type="PROSITE" id="PS00518">
    <property type="entry name" value="ZF_RING_1"/>
    <property type="match status" value="1"/>
</dbReference>
<keyword evidence="8" id="KW-1185">Reference proteome</keyword>
<accession>A0A6J2WBU8</accession>
<dbReference type="GeneID" id="115821714"/>
<keyword evidence="2 4" id="KW-0863">Zinc-finger</keyword>
<reference evidence="9" key="1">
    <citation type="submission" date="2025-08" db="UniProtKB">
        <authorList>
            <consortium name="RefSeq"/>
        </authorList>
    </citation>
    <scope>IDENTIFICATION</scope>
</reference>
<dbReference type="InterPro" id="IPR050143">
    <property type="entry name" value="TRIM/RBCC"/>
</dbReference>
<feature type="coiled-coil region" evidence="5">
    <location>
        <begin position="132"/>
        <end position="224"/>
    </location>
</feature>
<protein>
    <submittedName>
        <fullName evidence="9">E3 ubiquitin-protein ligase TRIM21-like</fullName>
    </submittedName>
</protein>
<dbReference type="InterPro" id="IPR000315">
    <property type="entry name" value="Znf_B-box"/>
</dbReference>
<keyword evidence="5" id="KW-0175">Coiled coil</keyword>
<dbReference type="Pfam" id="PF00643">
    <property type="entry name" value="zf-B_box"/>
    <property type="match status" value="1"/>
</dbReference>
<dbReference type="InParanoid" id="A0A6J2WBU8"/>
<feature type="domain" description="RING-type" evidence="6">
    <location>
        <begin position="11"/>
        <end position="52"/>
    </location>
</feature>
<dbReference type="SUPFAM" id="SSF57850">
    <property type="entry name" value="RING/U-box"/>
    <property type="match status" value="1"/>
</dbReference>
<name>A0A6J2WBU8_CHACN</name>
<evidence type="ECO:0000256" key="2">
    <source>
        <dbReference type="ARBA" id="ARBA00022771"/>
    </source>
</evidence>
<evidence type="ECO:0000256" key="3">
    <source>
        <dbReference type="ARBA" id="ARBA00022833"/>
    </source>
</evidence>
<evidence type="ECO:0000259" key="7">
    <source>
        <dbReference type="PROSITE" id="PS50119"/>
    </source>
</evidence>
<dbReference type="AlphaFoldDB" id="A0A6J2WBU8"/>
<dbReference type="Pfam" id="PF13445">
    <property type="entry name" value="zf-RING_UBOX"/>
    <property type="match status" value="1"/>
</dbReference>
<dbReference type="PANTHER" id="PTHR24103">
    <property type="entry name" value="E3 UBIQUITIN-PROTEIN LIGASE TRIM"/>
    <property type="match status" value="1"/>
</dbReference>
<evidence type="ECO:0000256" key="5">
    <source>
        <dbReference type="SAM" id="Coils"/>
    </source>
</evidence>
<evidence type="ECO:0000256" key="4">
    <source>
        <dbReference type="PROSITE-ProRule" id="PRU00024"/>
    </source>
</evidence>
<gene>
    <name evidence="9" type="primary">LOC115821714</name>
</gene>